<evidence type="ECO:0000256" key="1">
    <source>
        <dbReference type="SAM" id="Phobius"/>
    </source>
</evidence>
<keyword evidence="1" id="KW-0472">Membrane</keyword>
<keyword evidence="1" id="KW-1133">Transmembrane helix</keyword>
<proteinExistence type="predicted"/>
<dbReference type="InterPro" id="IPR044020">
    <property type="entry name" value="DUF5676"/>
</dbReference>
<dbReference type="Pfam" id="PF18926">
    <property type="entry name" value="DUF5676"/>
    <property type="match status" value="1"/>
</dbReference>
<organism evidence="2 3">
    <name type="scientific">Candidatus Blackburnbacteria bacterium RIFCSPLOWO2_01_FULL_40_20</name>
    <dbReference type="NCBI Taxonomy" id="1797519"/>
    <lineage>
        <taxon>Bacteria</taxon>
        <taxon>Candidatus Blackburniibacteriota</taxon>
    </lineage>
</organism>
<evidence type="ECO:0000313" key="2">
    <source>
        <dbReference type="EMBL" id="OGY14247.1"/>
    </source>
</evidence>
<comment type="caution">
    <text evidence="2">The sequence shown here is derived from an EMBL/GenBank/DDBJ whole genome shotgun (WGS) entry which is preliminary data.</text>
</comment>
<feature type="transmembrane region" description="Helical" evidence="1">
    <location>
        <begin position="12"/>
        <end position="34"/>
    </location>
</feature>
<accession>A0A1G1VFY7</accession>
<dbReference type="AlphaFoldDB" id="A0A1G1VFY7"/>
<gene>
    <name evidence="2" type="ORF">A3A77_02105</name>
</gene>
<sequence>MKLNEVALANALAAVSVGVSVICYLAIILVPDIAKLVFQSWFHGVNLANVWDVYASSGSLILGAITMAVVTWVSGWAFAKVYNRFLK</sequence>
<reference evidence="2 3" key="1">
    <citation type="journal article" date="2016" name="Nat. Commun.">
        <title>Thousands of microbial genomes shed light on interconnected biogeochemical processes in an aquifer system.</title>
        <authorList>
            <person name="Anantharaman K."/>
            <person name="Brown C.T."/>
            <person name="Hug L.A."/>
            <person name="Sharon I."/>
            <person name="Castelle C.J."/>
            <person name="Probst A.J."/>
            <person name="Thomas B.C."/>
            <person name="Singh A."/>
            <person name="Wilkins M.J."/>
            <person name="Karaoz U."/>
            <person name="Brodie E.L."/>
            <person name="Williams K.H."/>
            <person name="Hubbard S.S."/>
            <person name="Banfield J.F."/>
        </authorList>
    </citation>
    <scope>NUCLEOTIDE SEQUENCE [LARGE SCALE GENOMIC DNA]</scope>
</reference>
<evidence type="ECO:0000313" key="3">
    <source>
        <dbReference type="Proteomes" id="UP000178659"/>
    </source>
</evidence>
<protein>
    <submittedName>
        <fullName evidence="2">Uncharacterized protein</fullName>
    </submittedName>
</protein>
<dbReference type="EMBL" id="MHCC01000001">
    <property type="protein sequence ID" value="OGY14247.1"/>
    <property type="molecule type" value="Genomic_DNA"/>
</dbReference>
<keyword evidence="1" id="KW-0812">Transmembrane</keyword>
<feature type="transmembrane region" description="Helical" evidence="1">
    <location>
        <begin position="54"/>
        <end position="79"/>
    </location>
</feature>
<dbReference type="Proteomes" id="UP000178659">
    <property type="component" value="Unassembled WGS sequence"/>
</dbReference>
<name>A0A1G1VFY7_9BACT</name>